<evidence type="ECO:0000313" key="2">
    <source>
        <dbReference type="EMBL" id="GEO10982.1"/>
    </source>
</evidence>
<dbReference type="CDD" id="cd00138">
    <property type="entry name" value="PLDc_SF"/>
    <property type="match status" value="1"/>
</dbReference>
<protein>
    <recommendedName>
        <fullName evidence="1">Phospholipase D-like domain-containing protein</fullName>
    </recommendedName>
</protein>
<keyword evidence="3" id="KW-1185">Reference proteome</keyword>
<organism evidence="2 3">
    <name type="scientific">Segetibacter aerophilus</name>
    <dbReference type="NCBI Taxonomy" id="670293"/>
    <lineage>
        <taxon>Bacteria</taxon>
        <taxon>Pseudomonadati</taxon>
        <taxon>Bacteroidota</taxon>
        <taxon>Chitinophagia</taxon>
        <taxon>Chitinophagales</taxon>
        <taxon>Chitinophagaceae</taxon>
        <taxon>Segetibacter</taxon>
    </lineage>
</organism>
<evidence type="ECO:0000259" key="1">
    <source>
        <dbReference type="Pfam" id="PF13091"/>
    </source>
</evidence>
<evidence type="ECO:0000313" key="3">
    <source>
        <dbReference type="Proteomes" id="UP000321513"/>
    </source>
</evidence>
<dbReference type="RefSeq" id="WP_147205090.1">
    <property type="nucleotide sequence ID" value="NZ_BJYT01000014.1"/>
</dbReference>
<comment type="caution">
    <text evidence="2">The sequence shown here is derived from an EMBL/GenBank/DDBJ whole genome shotgun (WGS) entry which is preliminary data.</text>
</comment>
<dbReference type="OrthoDB" id="5500241at2"/>
<accession>A0A512BG92</accession>
<dbReference type="Proteomes" id="UP000321513">
    <property type="component" value="Unassembled WGS sequence"/>
</dbReference>
<dbReference type="Pfam" id="PF13091">
    <property type="entry name" value="PLDc_2"/>
    <property type="match status" value="1"/>
</dbReference>
<dbReference type="EMBL" id="BJYT01000014">
    <property type="protein sequence ID" value="GEO10982.1"/>
    <property type="molecule type" value="Genomic_DNA"/>
</dbReference>
<gene>
    <name evidence="2" type="ORF">SAE01_34780</name>
</gene>
<dbReference type="Gene3D" id="3.30.870.10">
    <property type="entry name" value="Endonuclease Chain A"/>
    <property type="match status" value="1"/>
</dbReference>
<dbReference type="AlphaFoldDB" id="A0A512BG92"/>
<proteinExistence type="predicted"/>
<feature type="domain" description="Phospholipase D-like" evidence="1">
    <location>
        <begin position="15"/>
        <end position="116"/>
    </location>
</feature>
<sequence>MAKFLTTRGIALGIEELIENADHHISLITPFVQLSTTYYDRLKDAIKRGVIVTFVHGKCELNNTENELLKNLDCNLSFKSNLHGKCYANEKVAIVTSFNLYSYSEAHNEEMGVGLDCVEDEEAYKECVKNINFLYKNSTVKQVASLIKDTGEQIRKSALTTFETEWLRCLKTSFTNYEFTQGEKFWYGKDFIKKGVEFTTENGFATIRLNIPWEVGEKLSKEHYSTFLSVLSSYRFYWSSPYTKVSLYHSKHFKFNNTMEEIKYCATGVTKLLSCLKSINAI</sequence>
<dbReference type="SUPFAM" id="SSF56024">
    <property type="entry name" value="Phospholipase D/nuclease"/>
    <property type="match status" value="1"/>
</dbReference>
<reference evidence="2 3" key="1">
    <citation type="submission" date="2019-07" db="EMBL/GenBank/DDBJ databases">
        <title>Whole genome shotgun sequence of Segetibacter aerophilus NBRC 106135.</title>
        <authorList>
            <person name="Hosoyama A."/>
            <person name="Uohara A."/>
            <person name="Ohji S."/>
            <person name="Ichikawa N."/>
        </authorList>
    </citation>
    <scope>NUCLEOTIDE SEQUENCE [LARGE SCALE GENOMIC DNA]</scope>
    <source>
        <strain evidence="2 3">NBRC 106135</strain>
    </source>
</reference>
<name>A0A512BG92_9BACT</name>
<dbReference type="InterPro" id="IPR025202">
    <property type="entry name" value="PLD-like_dom"/>
</dbReference>